<name>A0ABW9VC68_9BURK</name>
<dbReference type="PANTHER" id="PTHR37844">
    <property type="entry name" value="SER/THR PROTEIN PHOSPHATASE SUPERFAMILY (AFU_ORTHOLOGUE AFUA_1G14840)"/>
    <property type="match status" value="1"/>
</dbReference>
<dbReference type="Gene3D" id="3.60.21.10">
    <property type="match status" value="1"/>
</dbReference>
<reference evidence="2 3" key="1">
    <citation type="submission" date="2019-12" db="EMBL/GenBank/DDBJ databases">
        <title>Novel species isolated from a subtropical stream in China.</title>
        <authorList>
            <person name="Lu H."/>
        </authorList>
    </citation>
    <scope>NUCLEOTIDE SEQUENCE [LARGE SCALE GENOMIC DNA]</scope>
    <source>
        <strain evidence="2 3">FT94W</strain>
    </source>
</reference>
<dbReference type="PANTHER" id="PTHR37844:SF2">
    <property type="entry name" value="SER_THR PROTEIN PHOSPHATASE SUPERFAMILY (AFU_ORTHOLOGUE AFUA_1G14840)"/>
    <property type="match status" value="1"/>
</dbReference>
<evidence type="ECO:0000259" key="1">
    <source>
        <dbReference type="Pfam" id="PF00149"/>
    </source>
</evidence>
<gene>
    <name evidence="2" type="ORF">GTP38_19845</name>
</gene>
<dbReference type="SUPFAM" id="SSF56300">
    <property type="entry name" value="Metallo-dependent phosphatases"/>
    <property type="match status" value="1"/>
</dbReference>
<dbReference type="InterPro" id="IPR004843">
    <property type="entry name" value="Calcineurin-like_PHP"/>
</dbReference>
<keyword evidence="3" id="KW-1185">Reference proteome</keyword>
<dbReference type="InterPro" id="IPR029052">
    <property type="entry name" value="Metallo-depent_PP-like"/>
</dbReference>
<protein>
    <submittedName>
        <fullName evidence="2">Metallophosphoesterase</fullName>
    </submittedName>
</protein>
<feature type="domain" description="Calcineurin-like phosphoesterase" evidence="1">
    <location>
        <begin position="1"/>
        <end position="221"/>
    </location>
</feature>
<dbReference type="RefSeq" id="WP_160991945.1">
    <property type="nucleotide sequence ID" value="NZ_WWCO01000016.1"/>
</dbReference>
<dbReference type="EMBL" id="WWCO01000016">
    <property type="protein sequence ID" value="MYM36586.1"/>
    <property type="molecule type" value="Genomic_DNA"/>
</dbReference>
<evidence type="ECO:0000313" key="3">
    <source>
        <dbReference type="Proteomes" id="UP000449678"/>
    </source>
</evidence>
<evidence type="ECO:0000313" key="2">
    <source>
        <dbReference type="EMBL" id="MYM36586.1"/>
    </source>
</evidence>
<accession>A0ABW9VC68</accession>
<sequence>MRLLILSDLHHELWREKAPQIDLTINRPDIVVLAGDISSGAKAVQWATDAFADTPVLYVSGNHEAYGKNLDDVQDDIEAACMGAPNVHFLNCSEYIHGSVRFIGATLWTDFKLFGDAARADAMHEAESAMTDYKRIRLARKGYRKLRAADTAQLHAAHKSWIKKRLAEPFAGSTVVITHMAPSMQSVPEQYRTDLSSAAYASQMDDVVSQADLWIHGHMHETLDYHVGKCRVVCNPCGYINRNGSPENVQFDPAFIVELPDA</sequence>
<comment type="caution">
    <text evidence="2">The sequence shown here is derived from an EMBL/GenBank/DDBJ whole genome shotgun (WGS) entry which is preliminary data.</text>
</comment>
<dbReference type="Pfam" id="PF00149">
    <property type="entry name" value="Metallophos"/>
    <property type="match status" value="1"/>
</dbReference>
<dbReference type="Proteomes" id="UP000449678">
    <property type="component" value="Unassembled WGS sequence"/>
</dbReference>
<organism evidence="2 3">
    <name type="scientific">Duganella lactea</name>
    <dbReference type="NCBI Taxonomy" id="2692173"/>
    <lineage>
        <taxon>Bacteria</taxon>
        <taxon>Pseudomonadati</taxon>
        <taxon>Pseudomonadota</taxon>
        <taxon>Betaproteobacteria</taxon>
        <taxon>Burkholderiales</taxon>
        <taxon>Oxalobacteraceae</taxon>
        <taxon>Telluria group</taxon>
        <taxon>Duganella</taxon>
    </lineage>
</organism>
<proteinExistence type="predicted"/>